<dbReference type="PANTHER" id="PTHR36848">
    <property type="entry name" value="DNA-BINDING PROTEIN (PUTATIVE SECRETED PROTEIN)-RELATED"/>
    <property type="match status" value="1"/>
</dbReference>
<evidence type="ECO:0000313" key="1">
    <source>
        <dbReference type="EMBL" id="POP40810.1"/>
    </source>
</evidence>
<dbReference type="OrthoDB" id="9761519at2"/>
<dbReference type="EMBL" id="PQGE01000035">
    <property type="protein sequence ID" value="POP40810.1"/>
    <property type="molecule type" value="Genomic_DNA"/>
</dbReference>
<evidence type="ECO:0000313" key="2">
    <source>
        <dbReference type="EMBL" id="POP42254.1"/>
    </source>
</evidence>
<dbReference type="SUPFAM" id="SSF49785">
    <property type="entry name" value="Galactose-binding domain-like"/>
    <property type="match status" value="1"/>
</dbReference>
<keyword evidence="3" id="KW-1185">Reference proteome</keyword>
<reference evidence="3 4" key="1">
    <citation type="submission" date="2018-01" db="EMBL/GenBank/DDBJ databases">
        <title>Superficieibacter electus gen. nov., sp. nov., an extended-spectrum beta-lactamase possessing member of the Enterobacteriaceae family, isolated from intensive care unit surfaces.</title>
        <authorList>
            <person name="Potter R.F."/>
            <person name="D'Souza A.W."/>
        </authorList>
    </citation>
    <scope>NUCLEOTIDE SEQUENCE [LARGE SCALE GENOMIC DNA]</scope>
    <source>
        <strain evidence="2 4">BP-1</strain>
        <strain evidence="1 3">BP-2</strain>
    </source>
</reference>
<dbReference type="AlphaFoldDB" id="A0A2P5GHU4"/>
<comment type="caution">
    <text evidence="2">The sequence shown here is derived from an EMBL/GenBank/DDBJ whole genome shotgun (WGS) entry which is preliminary data.</text>
</comment>
<dbReference type="PANTHER" id="PTHR36848:SF2">
    <property type="entry name" value="SECRETED PROTEIN"/>
    <property type="match status" value="1"/>
</dbReference>
<proteinExistence type="predicted"/>
<dbReference type="InterPro" id="IPR053161">
    <property type="entry name" value="Ulvan_degrading_GH"/>
</dbReference>
<sequence>MNNPLPEALQRFQNPDVWHAPATYWFWHTIPNSQQIDQQLLQLKEGGFGSFQIAARLSLPLEEYLSNAWLEACRYTADKAAELGLMMGVYDDYNWLSGHAGGRTVAGHDELRERHLFWSQAQGKVSERVITCSISDIRSADALALQQCGMDWIFEEGRPAWDEWEIVAAYATPLSDTFDTDNVIDVAYCARTVEATSGRLSVEFDVDKLPWRENTVVSLFAAARCRTSRMINYLMPEAAKNFIRVGYEPYAHAFGDHFGKTVAYMFFDQPHSCFWQWREHSGPVKSSLMFDRRLIDSLETEDALPEILLSLIMDIGDRTARRRCAFFSHYSQLAMTSFFGELAAWCRQRNVLLSGHEVLGHVSSWDFASKIITEDNRCNFAMDYFALDGWRDITAVDSRNNDPQMAAKVGDSVARSHGRKGCIVEQYYARVLPGTHFAAGQWELSLHEYRKQAFRHHLLGAKQFLIHAFWLTDGTSDDSVLNNPRFDFAPGINFQPWYPFHASFARESGRLSEFLDFGDPYIDIGIIYPKRTFWHYGIDGEEGATGARWAQRLSAEGYEYFFIDEDNVLQAQDSLINGEYYPALLLTDMKVVRSIETLLRLESFVCAGGRLLIAGKHMTHSEASGFEPGLGERLTKFINKHERCCVIQDTLPADLKTTRPYIGFAPQNGQVWTRITHDDTTEYFTLFNDSDAPLHAWLHFPALSGRLCEWQIATGDVNCLAEDVSESYPVRVNAGDVRCFSLHTERRIHTIVLDKHWQLVVDNISRPVEVDRGWELQGLNDWCGAGRYQLDIEFDAIVDDAQLCLPNVSGSVEVWLNGQQVGEKGWPEYRFTLPAHLLRKKNALAVVVYPSAANHYYAKSAWQGGQLAPCGITSPPYLQTKNSIKIAAV</sequence>
<gene>
    <name evidence="2" type="ORF">CHU32_25275</name>
    <name evidence="1" type="ORF">CHU33_25530</name>
</gene>
<dbReference type="Gene3D" id="2.60.120.260">
    <property type="entry name" value="Galactose-binding domain-like"/>
    <property type="match status" value="1"/>
</dbReference>
<dbReference type="Proteomes" id="UP000247005">
    <property type="component" value="Unassembled WGS sequence"/>
</dbReference>
<evidence type="ECO:0000313" key="3">
    <source>
        <dbReference type="Proteomes" id="UP000237073"/>
    </source>
</evidence>
<evidence type="ECO:0000313" key="4">
    <source>
        <dbReference type="Proteomes" id="UP000247005"/>
    </source>
</evidence>
<dbReference type="InterPro" id="IPR008979">
    <property type="entry name" value="Galactose-bd-like_sf"/>
</dbReference>
<protein>
    <recommendedName>
        <fullName evidence="5">Glycosyl hydrolases family 2 sugar binding domain-containing protein</fullName>
    </recommendedName>
</protein>
<organism evidence="2 4">
    <name type="scientific">Superficieibacter electus</name>
    <dbReference type="NCBI Taxonomy" id="2022662"/>
    <lineage>
        <taxon>Bacteria</taxon>
        <taxon>Pseudomonadati</taxon>
        <taxon>Pseudomonadota</taxon>
        <taxon>Gammaproteobacteria</taxon>
        <taxon>Enterobacterales</taxon>
        <taxon>Enterobacteriaceae</taxon>
        <taxon>Superficieibacter</taxon>
    </lineage>
</organism>
<name>A0A2P5GHU4_9ENTR</name>
<dbReference type="Proteomes" id="UP000237073">
    <property type="component" value="Unassembled WGS sequence"/>
</dbReference>
<dbReference type="EMBL" id="PQGD01000031">
    <property type="protein sequence ID" value="POP42254.1"/>
    <property type="molecule type" value="Genomic_DNA"/>
</dbReference>
<accession>A0A2P5GHU4</accession>
<evidence type="ECO:0008006" key="5">
    <source>
        <dbReference type="Google" id="ProtNLM"/>
    </source>
</evidence>
<dbReference type="RefSeq" id="WP_103678672.1">
    <property type="nucleotide sequence ID" value="NZ_PQGD01000031.1"/>
</dbReference>